<name>A0A0J9VQX5_FUSO4</name>
<feature type="compositionally biased region" description="Basic and acidic residues" evidence="1">
    <location>
        <begin position="72"/>
        <end position="95"/>
    </location>
</feature>
<protein>
    <submittedName>
        <fullName evidence="2">Uncharacterized protein</fullName>
    </submittedName>
</protein>
<evidence type="ECO:0000313" key="3">
    <source>
        <dbReference type="Proteomes" id="UP000009097"/>
    </source>
</evidence>
<dbReference type="RefSeq" id="XP_018251120.1">
    <property type="nucleotide sequence ID" value="XM_018401072.1"/>
</dbReference>
<gene>
    <name evidence="2" type="ORF">FOXG_20762</name>
</gene>
<evidence type="ECO:0000313" key="2">
    <source>
        <dbReference type="EMBL" id="KNB13075.1"/>
    </source>
</evidence>
<reference evidence="2" key="1">
    <citation type="submission" date="2007-04" db="EMBL/GenBank/DDBJ databases">
        <authorList>
            <consortium name="The Broad Institute Genome Sequencing Platform"/>
            <person name="Birren B."/>
            <person name="Lander E."/>
            <person name="Galagan J."/>
            <person name="Nusbaum C."/>
            <person name="Devon K."/>
            <person name="Ma L.-J."/>
            <person name="Jaffe D."/>
            <person name="Butler J."/>
            <person name="Alvarez P."/>
            <person name="Gnerre S."/>
            <person name="Grabherr M."/>
            <person name="Kleber M."/>
            <person name="Mauceli E."/>
            <person name="Brockman W."/>
            <person name="MacCallum I.A."/>
            <person name="Young S."/>
            <person name="LaButti K."/>
            <person name="DeCaprio D."/>
            <person name="Crawford M."/>
            <person name="Koehrsen M."/>
            <person name="Engels R."/>
            <person name="Montgomery P."/>
            <person name="Pearson M."/>
            <person name="Howarth C."/>
            <person name="Larson L."/>
            <person name="White J."/>
            <person name="O'Leary S."/>
            <person name="Kodira C."/>
            <person name="Zeng Q."/>
            <person name="Yandava C."/>
            <person name="Alvarado L."/>
            <person name="Kistler C."/>
            <person name="Shim W.-B."/>
            <person name="Kang S."/>
            <person name="Woloshuk C."/>
        </authorList>
    </citation>
    <scope>NUCLEOTIDE SEQUENCE</scope>
    <source>
        <strain evidence="2">4287</strain>
    </source>
</reference>
<dbReference type="KEGG" id="fox:FOXG_20762"/>
<dbReference type="GeneID" id="28961468"/>
<evidence type="ECO:0000256" key="1">
    <source>
        <dbReference type="SAM" id="MobiDB-lite"/>
    </source>
</evidence>
<feature type="region of interest" description="Disordered" evidence="1">
    <location>
        <begin position="66"/>
        <end position="101"/>
    </location>
</feature>
<dbReference type="OrthoDB" id="10677272at2759"/>
<reference evidence="2" key="2">
    <citation type="journal article" date="2010" name="Nature">
        <title>Comparative genomics reveals mobile pathogenicity chromosomes in Fusarium.</title>
        <authorList>
            <person name="Ma L.J."/>
            <person name="van der Does H.C."/>
            <person name="Borkovich K.A."/>
            <person name="Coleman J.J."/>
            <person name="Daboussi M.J."/>
            <person name="Di Pietro A."/>
            <person name="Dufresne M."/>
            <person name="Freitag M."/>
            <person name="Grabherr M."/>
            <person name="Henrissat B."/>
            <person name="Houterman P.M."/>
            <person name="Kang S."/>
            <person name="Shim W.B."/>
            <person name="Woloshuk C."/>
            <person name="Xie X."/>
            <person name="Xu J.R."/>
            <person name="Antoniw J."/>
            <person name="Baker S.E."/>
            <person name="Bluhm B.H."/>
            <person name="Breakspear A."/>
            <person name="Brown D.W."/>
            <person name="Butchko R.A."/>
            <person name="Chapman S."/>
            <person name="Coulson R."/>
            <person name="Coutinho P.M."/>
            <person name="Danchin E.G."/>
            <person name="Diener A."/>
            <person name="Gale L.R."/>
            <person name="Gardiner D.M."/>
            <person name="Goff S."/>
            <person name="Hammond-Kosack K.E."/>
            <person name="Hilburn K."/>
            <person name="Hua-Van A."/>
            <person name="Jonkers W."/>
            <person name="Kazan K."/>
            <person name="Kodira C.D."/>
            <person name="Koehrsen M."/>
            <person name="Kumar L."/>
            <person name="Lee Y.H."/>
            <person name="Li L."/>
            <person name="Manners J.M."/>
            <person name="Miranda-Saavedra D."/>
            <person name="Mukherjee M."/>
            <person name="Park G."/>
            <person name="Park J."/>
            <person name="Park S.Y."/>
            <person name="Proctor R.H."/>
            <person name="Regev A."/>
            <person name="Ruiz-Roldan M.C."/>
            <person name="Sain D."/>
            <person name="Sakthikumar S."/>
            <person name="Sykes S."/>
            <person name="Schwartz D.C."/>
            <person name="Turgeon B.G."/>
            <person name="Wapinski I."/>
            <person name="Yoder O."/>
            <person name="Young S."/>
            <person name="Zeng Q."/>
            <person name="Zhou S."/>
            <person name="Galagan J."/>
            <person name="Cuomo C.A."/>
            <person name="Kistler H.C."/>
            <person name="Rep M."/>
        </authorList>
    </citation>
    <scope>NUCLEOTIDE SEQUENCE [LARGE SCALE GENOMIC DNA]</scope>
    <source>
        <strain evidence="2">4287</strain>
    </source>
</reference>
<dbReference type="EMBL" id="DS231712">
    <property type="protein sequence ID" value="KNB13075.1"/>
    <property type="molecule type" value="Genomic_DNA"/>
</dbReference>
<sequence>MKESVVAREPRLAAFVVELVKPMICYKKRACNVGMECYVMKRSESKQCYPSCSCSETGQQGLMNRVLGQDGKTGRGQEQDKVAKASQKRESEAWRRKVGGG</sequence>
<organism evidence="2 3">
    <name type="scientific">Fusarium oxysporum f. sp. lycopersici (strain 4287 / CBS 123668 / FGSC 9935 / NRRL 34936)</name>
    <name type="common">Fusarium vascular wilt of tomato</name>
    <dbReference type="NCBI Taxonomy" id="426428"/>
    <lineage>
        <taxon>Eukaryota</taxon>
        <taxon>Fungi</taxon>
        <taxon>Dikarya</taxon>
        <taxon>Ascomycota</taxon>
        <taxon>Pezizomycotina</taxon>
        <taxon>Sordariomycetes</taxon>
        <taxon>Hypocreomycetidae</taxon>
        <taxon>Hypocreales</taxon>
        <taxon>Nectriaceae</taxon>
        <taxon>Fusarium</taxon>
        <taxon>Fusarium oxysporum species complex</taxon>
    </lineage>
</organism>
<accession>A0A0J9VQX5</accession>
<dbReference type="VEuPathDB" id="FungiDB:FOXG_20762"/>
<proteinExistence type="predicted"/>
<dbReference type="AlphaFoldDB" id="A0A0J9VQX5"/>
<dbReference type="Proteomes" id="UP000009097">
    <property type="component" value="Unassembled WGS sequence"/>
</dbReference>